<dbReference type="GO" id="GO:0019301">
    <property type="term" value="P:rhamnose catabolic process"/>
    <property type="evidence" value="ECO:0007669"/>
    <property type="project" value="UniProtKB-UniRule"/>
</dbReference>
<dbReference type="InterPro" id="IPR050406">
    <property type="entry name" value="FGGY_Carb_Kinase"/>
</dbReference>
<keyword evidence="2 10" id="KW-0808">Transferase</keyword>
<name>A0A927UC32_9FIRM</name>
<dbReference type="GO" id="GO:0008993">
    <property type="term" value="F:rhamnulokinase activity"/>
    <property type="evidence" value="ECO:0007669"/>
    <property type="project" value="UniProtKB-UniRule"/>
</dbReference>
<dbReference type="Gene3D" id="3.30.420.40">
    <property type="match status" value="2"/>
</dbReference>
<feature type="domain" description="Carbohydrate kinase FGGY N-terminal" evidence="8">
    <location>
        <begin position="4"/>
        <end position="242"/>
    </location>
</feature>
<dbReference type="EC" id="2.7.1.5" evidence="7"/>
<dbReference type="Proteomes" id="UP000766246">
    <property type="component" value="Unassembled WGS sequence"/>
</dbReference>
<evidence type="ECO:0000259" key="9">
    <source>
        <dbReference type="Pfam" id="PF02782"/>
    </source>
</evidence>
<dbReference type="NCBIfam" id="TIGR02627">
    <property type="entry name" value="rhamnulo_kin"/>
    <property type="match status" value="1"/>
</dbReference>
<evidence type="ECO:0000313" key="11">
    <source>
        <dbReference type="Proteomes" id="UP000766246"/>
    </source>
</evidence>
<evidence type="ECO:0000259" key="8">
    <source>
        <dbReference type="Pfam" id="PF00370"/>
    </source>
</evidence>
<dbReference type="PANTHER" id="PTHR43095">
    <property type="entry name" value="SUGAR KINASE"/>
    <property type="match status" value="1"/>
</dbReference>
<evidence type="ECO:0000256" key="6">
    <source>
        <dbReference type="ARBA" id="ARBA00023308"/>
    </source>
</evidence>
<accession>A0A927UC32</accession>
<evidence type="ECO:0000256" key="7">
    <source>
        <dbReference type="NCBIfam" id="TIGR02627"/>
    </source>
</evidence>
<dbReference type="InterPro" id="IPR043129">
    <property type="entry name" value="ATPase_NBD"/>
</dbReference>
<dbReference type="InterPro" id="IPR018484">
    <property type="entry name" value="FGGY_N"/>
</dbReference>
<evidence type="ECO:0000256" key="1">
    <source>
        <dbReference type="ARBA" id="ARBA00009156"/>
    </source>
</evidence>
<sequence length="460" mass="50740">MANYYLAVDIGASSGRHMLAHLEDGKVILEEIHRFSNGMVEIDGHKRWNIDELFRQIIIGLKKCKELGKIPVSMGIDTWAVDYVLLDENDNVVRPCFGYRDSRTAGMDEEVYKIIPQDKLYERTGIQKAIFNTIYQLMADKKDGYLDGAKNFLMVPDYLHYLLTGVKSNEYTNCSTTQLLNPDTKSWDYELIEMLGFNKDLFGEIKQPGTFIGAFSDSVKAAVGFDCKVVLPPTHDTASAVFAVPNTSDNVLYISSGTWSLLGSENMQAICTKEAMEANFTNEGGYDGRFRFLKNIMGLWMIQSVRNELIAAGQEYSFAELCNLAEQADIDSIVDANAEVFLAPASMINAVKDYCKNQGQKVPETPGELAKVIYQSLAICYRKACDEVETITGKHFDIINVVGGGSKAGYLNKLTAETIGKTVIAGPSEATALGNIGAQMVAAGEVAGLKEFRNILMSDI</sequence>
<proteinExistence type="inferred from homology"/>
<dbReference type="InterPro" id="IPR018485">
    <property type="entry name" value="FGGY_C"/>
</dbReference>
<keyword evidence="6" id="KW-0684">Rhamnose metabolism</keyword>
<evidence type="ECO:0000256" key="4">
    <source>
        <dbReference type="ARBA" id="ARBA00022777"/>
    </source>
</evidence>
<dbReference type="CDD" id="cd07771">
    <property type="entry name" value="ASKHA_NBD_FGGY_RhaB-like"/>
    <property type="match status" value="1"/>
</dbReference>
<dbReference type="GO" id="GO:0005524">
    <property type="term" value="F:ATP binding"/>
    <property type="evidence" value="ECO:0007669"/>
    <property type="project" value="UniProtKB-KW"/>
</dbReference>
<evidence type="ECO:0000313" key="10">
    <source>
        <dbReference type="EMBL" id="MBE5920916.1"/>
    </source>
</evidence>
<reference evidence="10" key="1">
    <citation type="submission" date="2019-04" db="EMBL/GenBank/DDBJ databases">
        <title>Evolution of Biomass-Degrading Anaerobic Consortia Revealed by Metagenomics.</title>
        <authorList>
            <person name="Peng X."/>
        </authorList>
    </citation>
    <scope>NUCLEOTIDE SEQUENCE</scope>
    <source>
        <strain evidence="10">SIG311</strain>
    </source>
</reference>
<evidence type="ECO:0000256" key="3">
    <source>
        <dbReference type="ARBA" id="ARBA00022741"/>
    </source>
</evidence>
<dbReference type="Pfam" id="PF00370">
    <property type="entry name" value="FGGY_N"/>
    <property type="match status" value="1"/>
</dbReference>
<gene>
    <name evidence="10" type="primary">rhaB</name>
    <name evidence="10" type="ORF">E7272_13900</name>
</gene>
<dbReference type="AlphaFoldDB" id="A0A927UC32"/>
<dbReference type="InterPro" id="IPR013449">
    <property type="entry name" value="Rhamnulokinase"/>
</dbReference>
<comment type="similarity">
    <text evidence="1">Belongs to the FGGY kinase family.</text>
</comment>
<evidence type="ECO:0000256" key="5">
    <source>
        <dbReference type="ARBA" id="ARBA00022840"/>
    </source>
</evidence>
<keyword evidence="5" id="KW-0067">ATP-binding</keyword>
<keyword evidence="3" id="KW-0547">Nucleotide-binding</keyword>
<feature type="domain" description="Carbohydrate kinase FGGY C-terminal" evidence="9">
    <location>
        <begin position="252"/>
        <end position="443"/>
    </location>
</feature>
<comment type="caution">
    <text evidence="10">The sequence shown here is derived from an EMBL/GenBank/DDBJ whole genome shotgun (WGS) entry which is preliminary data.</text>
</comment>
<keyword evidence="4" id="KW-0418">Kinase</keyword>
<dbReference type="EMBL" id="SVER01000062">
    <property type="protein sequence ID" value="MBE5920916.1"/>
    <property type="molecule type" value="Genomic_DNA"/>
</dbReference>
<dbReference type="SUPFAM" id="SSF53067">
    <property type="entry name" value="Actin-like ATPase domain"/>
    <property type="match status" value="2"/>
</dbReference>
<evidence type="ECO:0000256" key="2">
    <source>
        <dbReference type="ARBA" id="ARBA00022679"/>
    </source>
</evidence>
<organism evidence="10 11">
    <name type="scientific">Pseudobutyrivibrio ruminis</name>
    <dbReference type="NCBI Taxonomy" id="46206"/>
    <lineage>
        <taxon>Bacteria</taxon>
        <taxon>Bacillati</taxon>
        <taxon>Bacillota</taxon>
        <taxon>Clostridia</taxon>
        <taxon>Lachnospirales</taxon>
        <taxon>Lachnospiraceae</taxon>
        <taxon>Pseudobutyrivibrio</taxon>
    </lineage>
</organism>
<protein>
    <recommendedName>
        <fullName evidence="7">Rhamnulokinase</fullName>
        <ecNumber evidence="7">2.7.1.5</ecNumber>
    </recommendedName>
</protein>
<dbReference type="Pfam" id="PF02782">
    <property type="entry name" value="FGGY_C"/>
    <property type="match status" value="1"/>
</dbReference>